<proteinExistence type="predicted"/>
<reference evidence="3 4" key="1">
    <citation type="submission" date="2018-11" db="EMBL/GenBank/DDBJ databases">
        <title>Species Designations Belie Phenotypic and Genotypic Heterogeneity in Oral Streptococci.</title>
        <authorList>
            <person name="Velsko I."/>
        </authorList>
    </citation>
    <scope>NUCLEOTIDE SEQUENCE [LARGE SCALE GENOMIC DNA]</scope>
    <source>
        <strain evidence="3 4">BCA6</strain>
    </source>
</reference>
<dbReference type="GO" id="GO:0030655">
    <property type="term" value="P:beta-lactam antibiotic catabolic process"/>
    <property type="evidence" value="ECO:0007669"/>
    <property type="project" value="InterPro"/>
</dbReference>
<evidence type="ECO:0000259" key="2">
    <source>
        <dbReference type="Pfam" id="PF13354"/>
    </source>
</evidence>
<name>A0A3R9KSG7_STRCR</name>
<evidence type="ECO:0000313" key="3">
    <source>
        <dbReference type="EMBL" id="RSJ76541.1"/>
    </source>
</evidence>
<dbReference type="InterPro" id="IPR049819">
    <property type="entry name" value="SP_0009-like"/>
</dbReference>
<dbReference type="Gene3D" id="3.40.710.10">
    <property type="entry name" value="DD-peptidase/beta-lactamase superfamily"/>
    <property type="match status" value="1"/>
</dbReference>
<feature type="coiled-coil region" evidence="1">
    <location>
        <begin position="12"/>
        <end position="39"/>
    </location>
</feature>
<dbReference type="Proteomes" id="UP000272213">
    <property type="component" value="Unassembled WGS sequence"/>
</dbReference>
<protein>
    <recommendedName>
        <fullName evidence="2">Beta-lactamase class A catalytic domain-containing protein</fullName>
    </recommendedName>
</protein>
<evidence type="ECO:0000256" key="1">
    <source>
        <dbReference type="SAM" id="Coils"/>
    </source>
</evidence>
<dbReference type="SUPFAM" id="SSF56601">
    <property type="entry name" value="beta-lactamase/transpeptidase-like"/>
    <property type="match status" value="1"/>
</dbReference>
<dbReference type="InterPro" id="IPR000871">
    <property type="entry name" value="Beta-lactam_class-A"/>
</dbReference>
<feature type="domain" description="Beta-lactamase class A catalytic" evidence="2">
    <location>
        <begin position="246"/>
        <end position="447"/>
    </location>
</feature>
<dbReference type="GO" id="GO:0046677">
    <property type="term" value="P:response to antibiotic"/>
    <property type="evidence" value="ECO:0007669"/>
    <property type="project" value="InterPro"/>
</dbReference>
<evidence type="ECO:0000313" key="4">
    <source>
        <dbReference type="Proteomes" id="UP000272213"/>
    </source>
</evidence>
<organism evidence="3 4">
    <name type="scientific">Streptococcus cristatus</name>
    <dbReference type="NCBI Taxonomy" id="45634"/>
    <lineage>
        <taxon>Bacteria</taxon>
        <taxon>Bacillati</taxon>
        <taxon>Bacillota</taxon>
        <taxon>Bacilli</taxon>
        <taxon>Lactobacillales</taxon>
        <taxon>Streptococcaceae</taxon>
        <taxon>Streptococcus</taxon>
    </lineage>
</organism>
<dbReference type="AlphaFoldDB" id="A0A3R9KSG7"/>
<dbReference type="EMBL" id="RJPM01000003">
    <property type="protein sequence ID" value="RSJ76541.1"/>
    <property type="molecule type" value="Genomic_DNA"/>
</dbReference>
<sequence length="467" mass="52407">MENLLQNIEQFLSFSDEKLAELSEKNQALKLQETKKKGEVMRKLLLLIFLLPALWSSQTAISTEKELVLDEEEKYQLTGTAYGRYHTNIPTNPNVYEETPTFTDATLTKVAGKLLPDQPLELTELHVNAAGIPIFKLKNGQFVIADKNSIYEDTVQSILSVNQERWLAPNYALYDTIPINSSKKIAAKLPAYSKVKVVQIAQTAKGEYAKIEGQGWVSVDFLSQEDNRMEKVQELLNSKYKKADFSIYVKQLETGKEAGINPDQQMYSASVTKIPYLYYAQEQLNNHSLSLDKKFKYTAAVNDFPGAYDPEGSGSISKSANDKEYSVQDLINGVAKESDNVAHNILAYYTSNQSDGQFQNTIEKIAGKKWDVESRQASARMAGNVMEAIYKQNGMIIDALSQTNYDNQRISKNINVKVAHKIGDAYDFKHDVAIVYADSPFIIAILTNNSDYDTISKIADDVYGVLK</sequence>
<keyword evidence="1" id="KW-0175">Coiled coil</keyword>
<accession>A0A3R9KSG7</accession>
<dbReference type="GO" id="GO:0008800">
    <property type="term" value="F:beta-lactamase activity"/>
    <property type="evidence" value="ECO:0007669"/>
    <property type="project" value="InterPro"/>
</dbReference>
<dbReference type="InterPro" id="IPR045155">
    <property type="entry name" value="Beta-lactam_cat"/>
</dbReference>
<dbReference type="PANTHER" id="PTHR35333:SF3">
    <property type="entry name" value="BETA-LACTAMASE-TYPE TRANSPEPTIDASE FOLD CONTAINING PROTEIN"/>
    <property type="match status" value="1"/>
</dbReference>
<dbReference type="Pfam" id="PF13354">
    <property type="entry name" value="Beta-lactamase2"/>
    <property type="match status" value="1"/>
</dbReference>
<gene>
    <name evidence="3" type="ORF">D8798_06040</name>
</gene>
<comment type="caution">
    <text evidence="3">The sequence shown here is derived from an EMBL/GenBank/DDBJ whole genome shotgun (WGS) entry which is preliminary data.</text>
</comment>
<dbReference type="NCBIfam" id="NF040896">
    <property type="entry name" value="SP_0009_fam"/>
    <property type="match status" value="1"/>
</dbReference>
<dbReference type="InterPro" id="IPR012338">
    <property type="entry name" value="Beta-lactam/transpept-like"/>
</dbReference>
<dbReference type="PANTHER" id="PTHR35333">
    <property type="entry name" value="BETA-LACTAMASE"/>
    <property type="match status" value="1"/>
</dbReference>